<organism evidence="3 4">
    <name type="scientific">Candidula unifasciata</name>
    <dbReference type="NCBI Taxonomy" id="100452"/>
    <lineage>
        <taxon>Eukaryota</taxon>
        <taxon>Metazoa</taxon>
        <taxon>Spiralia</taxon>
        <taxon>Lophotrochozoa</taxon>
        <taxon>Mollusca</taxon>
        <taxon>Gastropoda</taxon>
        <taxon>Heterobranchia</taxon>
        <taxon>Euthyneura</taxon>
        <taxon>Panpulmonata</taxon>
        <taxon>Eupulmonata</taxon>
        <taxon>Stylommatophora</taxon>
        <taxon>Helicina</taxon>
        <taxon>Helicoidea</taxon>
        <taxon>Geomitridae</taxon>
        <taxon>Candidula</taxon>
    </lineage>
</organism>
<evidence type="ECO:0000259" key="1">
    <source>
        <dbReference type="PROSITE" id="PS50055"/>
    </source>
</evidence>
<accession>A0A8S3ZYM9</accession>
<comment type="caution">
    <text evidence="3">The sequence shown here is derived from an EMBL/GenBank/DDBJ whole genome shotgun (WGS) entry which is preliminary data.</text>
</comment>
<dbReference type="FunFam" id="3.90.190.10:FF:000185">
    <property type="entry name" value="Predicted protein"/>
    <property type="match status" value="1"/>
</dbReference>
<evidence type="ECO:0000313" key="4">
    <source>
        <dbReference type="Proteomes" id="UP000678393"/>
    </source>
</evidence>
<evidence type="ECO:0000259" key="2">
    <source>
        <dbReference type="PROSITE" id="PS50056"/>
    </source>
</evidence>
<dbReference type="PROSITE" id="PS50056">
    <property type="entry name" value="TYR_PHOSPHATASE_2"/>
    <property type="match status" value="1"/>
</dbReference>
<proteinExistence type="predicted"/>
<dbReference type="SMART" id="SM00404">
    <property type="entry name" value="PTPc_motif"/>
    <property type="match status" value="1"/>
</dbReference>
<dbReference type="EMBL" id="CAJHNH020005946">
    <property type="protein sequence ID" value="CAG5133132.1"/>
    <property type="molecule type" value="Genomic_DNA"/>
</dbReference>
<reference evidence="3" key="1">
    <citation type="submission" date="2021-04" db="EMBL/GenBank/DDBJ databases">
        <authorList>
            <consortium name="Molecular Ecology Group"/>
        </authorList>
    </citation>
    <scope>NUCLEOTIDE SEQUENCE</scope>
</reference>
<dbReference type="InterPro" id="IPR016130">
    <property type="entry name" value="Tyr_Pase_AS"/>
</dbReference>
<feature type="non-terminal residue" evidence="3">
    <location>
        <position position="1"/>
    </location>
</feature>
<dbReference type="InterPro" id="IPR029021">
    <property type="entry name" value="Prot-tyrosine_phosphatase-like"/>
</dbReference>
<dbReference type="PRINTS" id="PR00700">
    <property type="entry name" value="PRTYPHPHTASE"/>
</dbReference>
<dbReference type="Gene3D" id="3.90.190.10">
    <property type="entry name" value="Protein tyrosine phosphatase superfamily"/>
    <property type="match status" value="2"/>
</dbReference>
<dbReference type="PROSITE" id="PS50055">
    <property type="entry name" value="TYR_PHOSPHATASE_PTP"/>
    <property type="match status" value="2"/>
</dbReference>
<evidence type="ECO:0000313" key="3">
    <source>
        <dbReference type="EMBL" id="CAG5133132.1"/>
    </source>
</evidence>
<dbReference type="PANTHER" id="PTHR19134">
    <property type="entry name" value="RECEPTOR-TYPE TYROSINE-PROTEIN PHOSPHATASE"/>
    <property type="match status" value="1"/>
</dbReference>
<dbReference type="GO" id="GO:0004725">
    <property type="term" value="F:protein tyrosine phosphatase activity"/>
    <property type="evidence" value="ECO:0007669"/>
    <property type="project" value="InterPro"/>
</dbReference>
<gene>
    <name evidence="3" type="ORF">CUNI_LOCUS18690</name>
</gene>
<feature type="domain" description="Tyrosine-protein phosphatase" evidence="1">
    <location>
        <begin position="267"/>
        <end position="329"/>
    </location>
</feature>
<dbReference type="Proteomes" id="UP000678393">
    <property type="component" value="Unassembled WGS sequence"/>
</dbReference>
<dbReference type="OrthoDB" id="10253954at2759"/>
<protein>
    <submittedName>
        <fullName evidence="3">Uncharacterized protein</fullName>
    </submittedName>
</protein>
<dbReference type="PROSITE" id="PS00383">
    <property type="entry name" value="TYR_PHOSPHATASE_1"/>
    <property type="match status" value="1"/>
</dbReference>
<feature type="domain" description="Tyrosine-protein phosphatase" evidence="1">
    <location>
        <begin position="1"/>
        <end position="226"/>
    </location>
</feature>
<dbReference type="SMART" id="SM00194">
    <property type="entry name" value="PTPc"/>
    <property type="match status" value="1"/>
</dbReference>
<feature type="domain" description="Tyrosine specific protein phosphatases" evidence="2">
    <location>
        <begin position="143"/>
        <end position="217"/>
    </location>
</feature>
<sequence length="329" mass="37239">DHSRVVLKVDDLSGDQSDYINANYIHGYKKARAYIATQGPLANTVCDFWRMVWQENSNVIVMITNLAEKGRSKCEQYWPAKGEEEYGSLTVRLVSTDRHAFYIIRVFALSLTQLQARGCTDVRTVHHYHYTQWPDHGVPCHVLPVLSFVQKSAAQRKPACGPVVVHCSAGVGRTGTYILIDSMICQILDKRSVNIPGFLVEIRKQRYCLVQTKEQYKCIHEVLVEYLQANATTEVSEDQLSDYLSLLEQPYQNMFMSYSPQVPVTLLEKQFQLITEYTARESDLSPALDPWNQAKNKPGSLLPVSSSRVVLPAWPGKAGSDYINASFLQ</sequence>
<dbReference type="InterPro" id="IPR003595">
    <property type="entry name" value="Tyr_Pase_cat"/>
</dbReference>
<dbReference type="Pfam" id="PF00102">
    <property type="entry name" value="Y_phosphatase"/>
    <property type="match status" value="1"/>
</dbReference>
<feature type="non-terminal residue" evidence="3">
    <location>
        <position position="329"/>
    </location>
</feature>
<dbReference type="InterPro" id="IPR050348">
    <property type="entry name" value="Protein-Tyr_Phosphatase"/>
</dbReference>
<dbReference type="SUPFAM" id="SSF52799">
    <property type="entry name" value="(Phosphotyrosine protein) phosphatases II"/>
    <property type="match status" value="2"/>
</dbReference>
<dbReference type="AlphaFoldDB" id="A0A8S3ZYM9"/>
<dbReference type="PANTHER" id="PTHR19134:SF540">
    <property type="entry name" value="TYROSINE-PROTEIN PHOSPHATASE 99A"/>
    <property type="match status" value="1"/>
</dbReference>
<name>A0A8S3ZYM9_9EUPU</name>
<keyword evidence="4" id="KW-1185">Reference proteome</keyword>
<dbReference type="InterPro" id="IPR000242">
    <property type="entry name" value="PTP_cat"/>
</dbReference>
<dbReference type="InterPro" id="IPR000387">
    <property type="entry name" value="Tyr_Pase_dom"/>
</dbReference>